<evidence type="ECO:0000256" key="5">
    <source>
        <dbReference type="ARBA" id="ARBA00023136"/>
    </source>
</evidence>
<name>A0ABN8A3E2_9BACI</name>
<comment type="subcellular location">
    <subcellularLocation>
        <location evidence="1">Cell membrane</location>
        <topology evidence="1">Multi-pass membrane protein</topology>
    </subcellularLocation>
</comment>
<keyword evidence="2" id="KW-1003">Cell membrane</keyword>
<dbReference type="Proteomes" id="UP000789423">
    <property type="component" value="Unassembled WGS sequence"/>
</dbReference>
<protein>
    <recommendedName>
        <fullName evidence="7">RDD domain-containing protein</fullName>
    </recommendedName>
</protein>
<dbReference type="EMBL" id="CAKJTI010000021">
    <property type="protein sequence ID" value="CAG9614080.1"/>
    <property type="molecule type" value="Genomic_DNA"/>
</dbReference>
<feature type="transmembrane region" description="Helical" evidence="6">
    <location>
        <begin position="43"/>
        <end position="65"/>
    </location>
</feature>
<evidence type="ECO:0000256" key="6">
    <source>
        <dbReference type="SAM" id="Phobius"/>
    </source>
</evidence>
<sequence>MVFKLEERIYKYIPNLKRAFLRNTQENGENNMNQQLAGFWRRFGANFLDGLVLVPFLVIFMWLGMSEEKSDNVVGILETLYYLIVPVLWAGFTVGKKALDIRIVRIDGKKITIWTTLKRYLLGGIVYGITFGIAVIVSAFMVALRQDKRSIHDFIAGTKVVRD</sequence>
<evidence type="ECO:0000256" key="3">
    <source>
        <dbReference type="ARBA" id="ARBA00022692"/>
    </source>
</evidence>
<dbReference type="PANTHER" id="PTHR36115">
    <property type="entry name" value="PROLINE-RICH ANTIGEN HOMOLOG-RELATED"/>
    <property type="match status" value="1"/>
</dbReference>
<feature type="domain" description="RDD" evidence="7">
    <location>
        <begin position="36"/>
        <end position="157"/>
    </location>
</feature>
<evidence type="ECO:0000259" key="7">
    <source>
        <dbReference type="Pfam" id="PF06271"/>
    </source>
</evidence>
<feature type="transmembrane region" description="Helical" evidence="6">
    <location>
        <begin position="120"/>
        <end position="144"/>
    </location>
</feature>
<dbReference type="InterPro" id="IPR010432">
    <property type="entry name" value="RDD"/>
</dbReference>
<keyword evidence="5 6" id="KW-0472">Membrane</keyword>
<dbReference type="InterPro" id="IPR051791">
    <property type="entry name" value="Pra-immunoreactive"/>
</dbReference>
<dbReference type="PANTHER" id="PTHR36115:SF9">
    <property type="entry name" value="LMO1584 PROTEIN"/>
    <property type="match status" value="1"/>
</dbReference>
<evidence type="ECO:0000256" key="2">
    <source>
        <dbReference type="ARBA" id="ARBA00022475"/>
    </source>
</evidence>
<proteinExistence type="predicted"/>
<evidence type="ECO:0000256" key="4">
    <source>
        <dbReference type="ARBA" id="ARBA00022989"/>
    </source>
</evidence>
<keyword evidence="4 6" id="KW-1133">Transmembrane helix</keyword>
<feature type="transmembrane region" description="Helical" evidence="6">
    <location>
        <begin position="80"/>
        <end position="99"/>
    </location>
</feature>
<keyword evidence="3 6" id="KW-0812">Transmembrane</keyword>
<accession>A0ABN8A3E2</accession>
<evidence type="ECO:0000256" key="1">
    <source>
        <dbReference type="ARBA" id="ARBA00004651"/>
    </source>
</evidence>
<evidence type="ECO:0000313" key="8">
    <source>
        <dbReference type="EMBL" id="CAG9614080.1"/>
    </source>
</evidence>
<evidence type="ECO:0000313" key="9">
    <source>
        <dbReference type="Proteomes" id="UP000789423"/>
    </source>
</evidence>
<organism evidence="8 9">
    <name type="scientific">Bacillus rhizoplanae</name>
    <dbReference type="NCBI Taxonomy" id="2880966"/>
    <lineage>
        <taxon>Bacteria</taxon>
        <taxon>Bacillati</taxon>
        <taxon>Bacillota</taxon>
        <taxon>Bacilli</taxon>
        <taxon>Bacillales</taxon>
        <taxon>Bacillaceae</taxon>
        <taxon>Bacillus</taxon>
    </lineage>
</organism>
<comment type="caution">
    <text evidence="8">The sequence shown here is derived from an EMBL/GenBank/DDBJ whole genome shotgun (WGS) entry which is preliminary data.</text>
</comment>
<reference evidence="8 9" key="1">
    <citation type="submission" date="2021-10" db="EMBL/GenBank/DDBJ databases">
        <authorList>
            <person name="Criscuolo A."/>
        </authorList>
    </citation>
    <scope>NUCLEOTIDE SEQUENCE [LARGE SCALE GENOMIC DNA]</scope>
    <source>
        <strain evidence="9">CIP 111899</strain>
    </source>
</reference>
<gene>
    <name evidence="8" type="ORF">BACCIP111899_03307</name>
</gene>
<dbReference type="Pfam" id="PF06271">
    <property type="entry name" value="RDD"/>
    <property type="match status" value="1"/>
</dbReference>
<keyword evidence="9" id="KW-1185">Reference proteome</keyword>